<dbReference type="STRING" id="905079.L1JGQ9"/>
<dbReference type="EMBL" id="JH992990">
    <property type="protein sequence ID" value="EKX47309.1"/>
    <property type="molecule type" value="Genomic_DNA"/>
</dbReference>
<evidence type="ECO:0000256" key="2">
    <source>
        <dbReference type="PROSITE-ProRule" id="PRU00235"/>
    </source>
</evidence>
<dbReference type="OrthoDB" id="8068875at2759"/>
<feature type="repeat" description="RCC1" evidence="2">
    <location>
        <begin position="329"/>
        <end position="383"/>
    </location>
</feature>
<feature type="repeat" description="RCC1" evidence="2">
    <location>
        <begin position="279"/>
        <end position="328"/>
    </location>
</feature>
<dbReference type="PANTHER" id="PTHR22870:SF408">
    <property type="entry name" value="OS09G0560450 PROTEIN"/>
    <property type="match status" value="1"/>
</dbReference>
<gene>
    <name evidence="4" type="ORF">GUITHDRAFT_137494</name>
</gene>
<organism evidence="4">
    <name type="scientific">Guillardia theta (strain CCMP2712)</name>
    <name type="common">Cryptophyte</name>
    <dbReference type="NCBI Taxonomy" id="905079"/>
    <lineage>
        <taxon>Eukaryota</taxon>
        <taxon>Cryptophyceae</taxon>
        <taxon>Pyrenomonadales</taxon>
        <taxon>Geminigeraceae</taxon>
        <taxon>Guillardia</taxon>
    </lineage>
</organism>
<dbReference type="SUPFAM" id="SSF50985">
    <property type="entry name" value="RCC1/BLIP-II"/>
    <property type="match status" value="2"/>
</dbReference>
<feature type="repeat" description="RCC1" evidence="2">
    <location>
        <begin position="227"/>
        <end position="278"/>
    </location>
</feature>
<dbReference type="Gene3D" id="2.130.10.30">
    <property type="entry name" value="Regulator of chromosome condensation 1/beta-lactamase-inhibitor protein II"/>
    <property type="match status" value="2"/>
</dbReference>
<evidence type="ECO:0000259" key="3">
    <source>
        <dbReference type="Pfam" id="PF25390"/>
    </source>
</evidence>
<evidence type="ECO:0000256" key="1">
    <source>
        <dbReference type="ARBA" id="ARBA00022737"/>
    </source>
</evidence>
<dbReference type="InterPro" id="IPR009091">
    <property type="entry name" value="RCC1/BLIP-II"/>
</dbReference>
<evidence type="ECO:0000313" key="4">
    <source>
        <dbReference type="EMBL" id="EKX47309.1"/>
    </source>
</evidence>
<dbReference type="PROSITE" id="PS00626">
    <property type="entry name" value="RCC1_2"/>
    <property type="match status" value="2"/>
</dbReference>
<dbReference type="AlphaFoldDB" id="L1JGQ9"/>
<dbReference type="PaxDb" id="55529-EKX47309"/>
<dbReference type="KEGG" id="gtt:GUITHDRAFT_137494"/>
<dbReference type="RefSeq" id="XP_005834289.1">
    <property type="nucleotide sequence ID" value="XM_005834232.1"/>
</dbReference>
<proteinExistence type="predicted"/>
<dbReference type="HOGENOM" id="CLU_048369_0_0_1"/>
<dbReference type="PROSITE" id="PS50012">
    <property type="entry name" value="RCC1_3"/>
    <property type="match status" value="7"/>
</dbReference>
<sequence length="432" mass="46261">MATVASARWPKRMLVCTSRWTMSSAFRHKENSMLSAPLICRLHAGSNLIHGREQKVTLAGARTLWSWGSADHGRGGSGGHTDAPIFEVIQKEPEKVEKPVLPAKLIKKVACGGAHSMIVTESGRLLTCGLNDNGQLGLGNLENASEFEEVKGTESIADVAAGFWHTLAASKKGKLYAWGSNKHGQLGHHDTAVKLAVEPQEILLLRDAPIKQVACGSYHSMALTKDGEVYTWGFGAHGRLGHGSTEDEFMPKRVEALVGENISSIHAGFEYSSAVSTSGKVFVWGYGHFYVLGQGDKKDQLAPVVLDFPTSIRQLAFGSFHAAAVSHSGMLFTWGHATHGPLGHGLKSPNIILEPTVLDAPAQLQNSKQVACGSQHTLVVTGTGDVFSFGLGGQGQLGLGSDLDHYEPKQIPRFVGKSLRQVACGLFHCIGF</sequence>
<evidence type="ECO:0000313" key="5">
    <source>
        <dbReference type="EnsemblProtists" id="EKX47309"/>
    </source>
</evidence>
<dbReference type="OMA" id="KYWEEME"/>
<accession>L1JGQ9</accession>
<dbReference type="PRINTS" id="PR00633">
    <property type="entry name" value="RCCNDNSATION"/>
</dbReference>
<evidence type="ECO:0000313" key="6">
    <source>
        <dbReference type="Proteomes" id="UP000011087"/>
    </source>
</evidence>
<protein>
    <recommendedName>
        <fullName evidence="3">RCC1-like domain-containing protein</fullName>
    </recommendedName>
</protein>
<dbReference type="GeneID" id="17304075"/>
<reference evidence="4 6" key="1">
    <citation type="journal article" date="2012" name="Nature">
        <title>Algal genomes reveal evolutionary mosaicism and the fate of nucleomorphs.</title>
        <authorList>
            <consortium name="DOE Joint Genome Institute"/>
            <person name="Curtis B.A."/>
            <person name="Tanifuji G."/>
            <person name="Burki F."/>
            <person name="Gruber A."/>
            <person name="Irimia M."/>
            <person name="Maruyama S."/>
            <person name="Arias M.C."/>
            <person name="Ball S.G."/>
            <person name="Gile G.H."/>
            <person name="Hirakawa Y."/>
            <person name="Hopkins J.F."/>
            <person name="Kuo A."/>
            <person name="Rensing S.A."/>
            <person name="Schmutz J."/>
            <person name="Symeonidi A."/>
            <person name="Elias M."/>
            <person name="Eveleigh R.J."/>
            <person name="Herman E.K."/>
            <person name="Klute M.J."/>
            <person name="Nakayama T."/>
            <person name="Obornik M."/>
            <person name="Reyes-Prieto A."/>
            <person name="Armbrust E.V."/>
            <person name="Aves S.J."/>
            <person name="Beiko R.G."/>
            <person name="Coutinho P."/>
            <person name="Dacks J.B."/>
            <person name="Durnford D.G."/>
            <person name="Fast N.M."/>
            <person name="Green B.R."/>
            <person name="Grisdale C.J."/>
            <person name="Hempel F."/>
            <person name="Henrissat B."/>
            <person name="Hoppner M.P."/>
            <person name="Ishida K."/>
            <person name="Kim E."/>
            <person name="Koreny L."/>
            <person name="Kroth P.G."/>
            <person name="Liu Y."/>
            <person name="Malik S.B."/>
            <person name="Maier U.G."/>
            <person name="McRose D."/>
            <person name="Mock T."/>
            <person name="Neilson J.A."/>
            <person name="Onodera N.T."/>
            <person name="Poole A.M."/>
            <person name="Pritham E.J."/>
            <person name="Richards T.A."/>
            <person name="Rocap G."/>
            <person name="Roy S.W."/>
            <person name="Sarai C."/>
            <person name="Schaack S."/>
            <person name="Shirato S."/>
            <person name="Slamovits C.H."/>
            <person name="Spencer D.F."/>
            <person name="Suzuki S."/>
            <person name="Worden A.Z."/>
            <person name="Zauner S."/>
            <person name="Barry K."/>
            <person name="Bell C."/>
            <person name="Bharti A.K."/>
            <person name="Crow J.A."/>
            <person name="Grimwood J."/>
            <person name="Kramer R."/>
            <person name="Lindquist E."/>
            <person name="Lucas S."/>
            <person name="Salamov A."/>
            <person name="McFadden G.I."/>
            <person name="Lane C.E."/>
            <person name="Keeling P.J."/>
            <person name="Gray M.W."/>
            <person name="Grigoriev I.V."/>
            <person name="Archibald J.M."/>
        </authorList>
    </citation>
    <scope>NUCLEOTIDE SEQUENCE</scope>
    <source>
        <strain evidence="4 6">CCMP2712</strain>
    </source>
</reference>
<reference evidence="6" key="2">
    <citation type="submission" date="2012-11" db="EMBL/GenBank/DDBJ databases">
        <authorList>
            <person name="Kuo A."/>
            <person name="Curtis B.A."/>
            <person name="Tanifuji G."/>
            <person name="Burki F."/>
            <person name="Gruber A."/>
            <person name="Irimia M."/>
            <person name="Maruyama S."/>
            <person name="Arias M.C."/>
            <person name="Ball S.G."/>
            <person name="Gile G.H."/>
            <person name="Hirakawa Y."/>
            <person name="Hopkins J.F."/>
            <person name="Rensing S.A."/>
            <person name="Schmutz J."/>
            <person name="Symeonidi A."/>
            <person name="Elias M."/>
            <person name="Eveleigh R.J."/>
            <person name="Herman E.K."/>
            <person name="Klute M.J."/>
            <person name="Nakayama T."/>
            <person name="Obornik M."/>
            <person name="Reyes-Prieto A."/>
            <person name="Armbrust E.V."/>
            <person name="Aves S.J."/>
            <person name="Beiko R.G."/>
            <person name="Coutinho P."/>
            <person name="Dacks J.B."/>
            <person name="Durnford D.G."/>
            <person name="Fast N.M."/>
            <person name="Green B.R."/>
            <person name="Grisdale C."/>
            <person name="Hempe F."/>
            <person name="Henrissat B."/>
            <person name="Hoppner M.P."/>
            <person name="Ishida K.-I."/>
            <person name="Kim E."/>
            <person name="Koreny L."/>
            <person name="Kroth P.G."/>
            <person name="Liu Y."/>
            <person name="Malik S.-B."/>
            <person name="Maier U.G."/>
            <person name="McRose D."/>
            <person name="Mock T."/>
            <person name="Neilson J.A."/>
            <person name="Onodera N.T."/>
            <person name="Poole A.M."/>
            <person name="Pritham E.J."/>
            <person name="Richards T.A."/>
            <person name="Rocap G."/>
            <person name="Roy S.W."/>
            <person name="Sarai C."/>
            <person name="Schaack S."/>
            <person name="Shirato S."/>
            <person name="Slamovits C.H."/>
            <person name="Spencer D.F."/>
            <person name="Suzuki S."/>
            <person name="Worden A.Z."/>
            <person name="Zauner S."/>
            <person name="Barry K."/>
            <person name="Bell C."/>
            <person name="Bharti A.K."/>
            <person name="Crow J.A."/>
            <person name="Grimwood J."/>
            <person name="Kramer R."/>
            <person name="Lindquist E."/>
            <person name="Lucas S."/>
            <person name="Salamov A."/>
            <person name="McFadden G.I."/>
            <person name="Lane C.E."/>
            <person name="Keeling P.J."/>
            <person name="Gray M.W."/>
            <person name="Grigoriev I.V."/>
            <person name="Archibald J.M."/>
        </authorList>
    </citation>
    <scope>NUCLEOTIDE SEQUENCE</scope>
    <source>
        <strain evidence="6">CCMP2712</strain>
    </source>
</reference>
<dbReference type="eggNOG" id="KOG1426">
    <property type="taxonomic scope" value="Eukaryota"/>
</dbReference>
<keyword evidence="1" id="KW-0677">Repeat</keyword>
<dbReference type="EnsemblProtists" id="EKX47309">
    <property type="protein sequence ID" value="EKX47309"/>
    <property type="gene ID" value="GUITHDRAFT_137494"/>
</dbReference>
<dbReference type="PANTHER" id="PTHR22870">
    <property type="entry name" value="REGULATOR OF CHROMOSOME CONDENSATION"/>
    <property type="match status" value="1"/>
</dbReference>
<dbReference type="InterPro" id="IPR051210">
    <property type="entry name" value="Ub_ligase/GEF_domain"/>
</dbReference>
<feature type="repeat" description="RCC1" evidence="2">
    <location>
        <begin position="384"/>
        <end position="432"/>
    </location>
</feature>
<dbReference type="InterPro" id="IPR058923">
    <property type="entry name" value="RCC1-like_dom"/>
</dbReference>
<feature type="repeat" description="RCC1" evidence="2">
    <location>
        <begin position="173"/>
        <end position="226"/>
    </location>
</feature>
<dbReference type="Pfam" id="PF25390">
    <property type="entry name" value="WD40_RLD"/>
    <property type="match status" value="1"/>
</dbReference>
<dbReference type="Pfam" id="PF00415">
    <property type="entry name" value="RCC1"/>
    <property type="match status" value="3"/>
</dbReference>
<feature type="repeat" description="RCC1" evidence="2">
    <location>
        <begin position="62"/>
        <end position="122"/>
    </location>
</feature>
<dbReference type="Proteomes" id="UP000011087">
    <property type="component" value="Unassembled WGS sequence"/>
</dbReference>
<feature type="repeat" description="RCC1" evidence="2">
    <location>
        <begin position="123"/>
        <end position="172"/>
    </location>
</feature>
<dbReference type="InterPro" id="IPR000408">
    <property type="entry name" value="Reg_chr_condens"/>
</dbReference>
<reference evidence="5" key="3">
    <citation type="submission" date="2016-03" db="UniProtKB">
        <authorList>
            <consortium name="EnsemblProtists"/>
        </authorList>
    </citation>
    <scope>IDENTIFICATION</scope>
</reference>
<name>L1JGQ9_GUITC</name>
<feature type="domain" description="RCC1-like" evidence="3">
    <location>
        <begin position="51"/>
        <end position="272"/>
    </location>
</feature>
<keyword evidence="6" id="KW-1185">Reference proteome</keyword>